<gene>
    <name evidence="7" type="ORF">FD47_GL000577</name>
</gene>
<dbReference type="PIRSF" id="PIRSF006060">
    <property type="entry name" value="AA_transporter"/>
    <property type="match status" value="1"/>
</dbReference>
<evidence type="ECO:0000313" key="7">
    <source>
        <dbReference type="EMBL" id="KRM44316.1"/>
    </source>
</evidence>
<dbReference type="Gene3D" id="1.20.1740.10">
    <property type="entry name" value="Amino acid/polyamine transporter I"/>
    <property type="match status" value="1"/>
</dbReference>
<feature type="transmembrane region" description="Helical" evidence="6">
    <location>
        <begin position="129"/>
        <end position="147"/>
    </location>
</feature>
<keyword evidence="3 6" id="KW-1133">Transmembrane helix</keyword>
<dbReference type="InterPro" id="IPR002293">
    <property type="entry name" value="AA/rel_permease1"/>
</dbReference>
<evidence type="ECO:0000256" key="2">
    <source>
        <dbReference type="ARBA" id="ARBA00022692"/>
    </source>
</evidence>
<feature type="transmembrane region" description="Helical" evidence="6">
    <location>
        <begin position="197"/>
        <end position="219"/>
    </location>
</feature>
<feature type="transmembrane region" description="Helical" evidence="6">
    <location>
        <begin position="12"/>
        <end position="33"/>
    </location>
</feature>
<feature type="region of interest" description="Disordered" evidence="5">
    <location>
        <begin position="445"/>
        <end position="467"/>
    </location>
</feature>
<evidence type="ECO:0000256" key="1">
    <source>
        <dbReference type="ARBA" id="ARBA00004141"/>
    </source>
</evidence>
<evidence type="ECO:0000256" key="5">
    <source>
        <dbReference type="SAM" id="MobiDB-lite"/>
    </source>
</evidence>
<dbReference type="AlphaFoldDB" id="A0A0R1YZT2"/>
<feature type="transmembrane region" description="Helical" evidence="6">
    <location>
        <begin position="231"/>
        <end position="251"/>
    </location>
</feature>
<proteinExistence type="predicted"/>
<protein>
    <submittedName>
        <fullName evidence="7">Serine threonine exchanger SteT</fullName>
    </submittedName>
</protein>
<feature type="transmembrane region" description="Helical" evidence="6">
    <location>
        <begin position="154"/>
        <end position="177"/>
    </location>
</feature>
<dbReference type="InterPro" id="IPR050598">
    <property type="entry name" value="AminoAcid_Transporter"/>
</dbReference>
<feature type="transmembrane region" description="Helical" evidence="6">
    <location>
        <begin position="388"/>
        <end position="409"/>
    </location>
</feature>
<keyword evidence="4 6" id="KW-0472">Membrane</keyword>
<feature type="transmembrane region" description="Helical" evidence="6">
    <location>
        <begin position="354"/>
        <end position="376"/>
    </location>
</feature>
<evidence type="ECO:0000313" key="8">
    <source>
        <dbReference type="Proteomes" id="UP000051010"/>
    </source>
</evidence>
<accession>A0A0R1YZT2</accession>
<reference evidence="7 8" key="1">
    <citation type="journal article" date="2015" name="Genome Announc.">
        <title>Expanding the biotechnology potential of lactobacilli through comparative genomics of 213 strains and associated genera.</title>
        <authorList>
            <person name="Sun Z."/>
            <person name="Harris H.M."/>
            <person name="McCann A."/>
            <person name="Guo C."/>
            <person name="Argimon S."/>
            <person name="Zhang W."/>
            <person name="Yang X."/>
            <person name="Jeffery I.B."/>
            <person name="Cooney J.C."/>
            <person name="Kagawa T.F."/>
            <person name="Liu W."/>
            <person name="Song Y."/>
            <person name="Salvetti E."/>
            <person name="Wrobel A."/>
            <person name="Rasinkangas P."/>
            <person name="Parkhill J."/>
            <person name="Rea M.C."/>
            <person name="O'Sullivan O."/>
            <person name="Ritari J."/>
            <person name="Douillard F.P."/>
            <person name="Paul Ross R."/>
            <person name="Yang R."/>
            <person name="Briner A.E."/>
            <person name="Felis G.E."/>
            <person name="de Vos W.M."/>
            <person name="Barrangou R."/>
            <person name="Klaenhammer T.R."/>
            <person name="Caufield P.W."/>
            <person name="Cui Y."/>
            <person name="Zhang H."/>
            <person name="O'Toole P.W."/>
        </authorList>
    </citation>
    <scope>NUCLEOTIDE SEQUENCE [LARGE SCALE GENOMIC DNA]</scope>
    <source>
        <strain evidence="7 8">DSM 18390</strain>
    </source>
</reference>
<feature type="transmembrane region" description="Helical" evidence="6">
    <location>
        <begin position="328"/>
        <end position="348"/>
    </location>
</feature>
<sequence length="467" mass="50477">MKQQKQVSLDRDLGLWSALSLVIGTIIGAGVFVRQSAVLDDAGSTTMGLLAWLAGGILTITAGLTIAEIASQMPETGGLYVYMEKIYGRIWGFLSGWMQIIIYGPAMIASLGAYLAILLSDFFGFPSRYNALIAIGTIILVGILNLFSNRYGATFAIITTLCKLVPVAALIIFGLFFGKQGALGQSISEVHQSAGNFGVAILATLFAFDGWILIANLGGEIKNPRKLLPQAITFGILAVLAIYLLVSYGVYRAIPAEKIHSMGTGAIPFIATTAFGNIGGKILSIGIIISIVGCMNGKIMTFPRIMYAMAKRNQLPFSKTLAYLHPKSHTPIFSTIAELIIVAIMIIFSNADRLSELCIFTVYCFYVMAFVGVFLLRKRNPNQHRVFSTPFFPITPIIAIFGSLFVIVSEIASDLPGVLTSFIFVAVGVPVFYYETKKHGIVEAKNEDAPIEEDDDQSDSSSVKGQN</sequence>
<comment type="caution">
    <text evidence="7">The sequence shown here is derived from an EMBL/GenBank/DDBJ whole genome shotgun (WGS) entry which is preliminary data.</text>
</comment>
<keyword evidence="2 6" id="KW-0812">Transmembrane</keyword>
<feature type="transmembrane region" description="Helical" evidence="6">
    <location>
        <begin position="49"/>
        <end position="70"/>
    </location>
</feature>
<organism evidence="7 8">
    <name type="scientific">Lentilactobacillus parafarraginis DSM 18390 = JCM 14109</name>
    <dbReference type="NCBI Taxonomy" id="1423786"/>
    <lineage>
        <taxon>Bacteria</taxon>
        <taxon>Bacillati</taxon>
        <taxon>Bacillota</taxon>
        <taxon>Bacilli</taxon>
        <taxon>Lactobacillales</taxon>
        <taxon>Lactobacillaceae</taxon>
        <taxon>Lentilactobacillus</taxon>
    </lineage>
</organism>
<dbReference type="PANTHER" id="PTHR11785:SF512">
    <property type="entry name" value="SOBREMESA, ISOFORM B"/>
    <property type="match status" value="1"/>
</dbReference>
<dbReference type="GO" id="GO:0016020">
    <property type="term" value="C:membrane"/>
    <property type="evidence" value="ECO:0007669"/>
    <property type="project" value="UniProtKB-SubCell"/>
</dbReference>
<evidence type="ECO:0000256" key="3">
    <source>
        <dbReference type="ARBA" id="ARBA00022989"/>
    </source>
</evidence>
<dbReference type="PATRIC" id="fig|1423786.4.peg.606"/>
<dbReference type="RefSeq" id="WP_056980156.1">
    <property type="nucleotide sequence ID" value="NZ_AZFZ01000015.1"/>
</dbReference>
<evidence type="ECO:0000256" key="4">
    <source>
        <dbReference type="ARBA" id="ARBA00023136"/>
    </source>
</evidence>
<feature type="compositionally biased region" description="Acidic residues" evidence="5">
    <location>
        <begin position="449"/>
        <end position="458"/>
    </location>
</feature>
<feature type="transmembrane region" description="Helical" evidence="6">
    <location>
        <begin position="91"/>
        <end position="117"/>
    </location>
</feature>
<dbReference type="EMBL" id="AZFZ01000015">
    <property type="protein sequence ID" value="KRM44316.1"/>
    <property type="molecule type" value="Genomic_DNA"/>
</dbReference>
<comment type="subcellular location">
    <subcellularLocation>
        <location evidence="1">Membrane</location>
        <topology evidence="1">Multi-pass membrane protein</topology>
    </subcellularLocation>
</comment>
<dbReference type="Pfam" id="PF13520">
    <property type="entry name" value="AA_permease_2"/>
    <property type="match status" value="1"/>
</dbReference>
<dbReference type="Proteomes" id="UP000051010">
    <property type="component" value="Unassembled WGS sequence"/>
</dbReference>
<feature type="transmembrane region" description="Helical" evidence="6">
    <location>
        <begin position="415"/>
        <end position="434"/>
    </location>
</feature>
<evidence type="ECO:0000256" key="6">
    <source>
        <dbReference type="SAM" id="Phobius"/>
    </source>
</evidence>
<name>A0A0R1YZT2_9LACO</name>
<dbReference type="GO" id="GO:0015179">
    <property type="term" value="F:L-amino acid transmembrane transporter activity"/>
    <property type="evidence" value="ECO:0007669"/>
    <property type="project" value="TreeGrafter"/>
</dbReference>
<dbReference type="PANTHER" id="PTHR11785">
    <property type="entry name" value="AMINO ACID TRANSPORTER"/>
    <property type="match status" value="1"/>
</dbReference>